<dbReference type="OrthoDB" id="10263782at2759"/>
<reference evidence="1 2" key="2">
    <citation type="journal article" date="2014" name="BMC Genomics">
        <title>An improved genome of the model marine alga Ostreococcus tauri unfolds by assessing Illumina de novo assemblies.</title>
        <authorList>
            <person name="Blanc-Mathieu R."/>
            <person name="Verhelst B."/>
            <person name="Derelle E."/>
            <person name="Rombauts S."/>
            <person name="Bouget F.Y."/>
            <person name="Carre I."/>
            <person name="Chateau A."/>
            <person name="Eyre-Walker A."/>
            <person name="Grimsley N."/>
            <person name="Moreau H."/>
            <person name="Piegu B."/>
            <person name="Rivals E."/>
            <person name="Schackwitz W."/>
            <person name="Van de Peer Y."/>
            <person name="Piganeau G."/>
        </authorList>
    </citation>
    <scope>NUCLEOTIDE SEQUENCE [LARGE SCALE GENOMIC DNA]</scope>
    <source>
        <strain evidence="2">OTTH 0595 / CCAP 157/2 / RCC745</strain>
    </source>
</reference>
<dbReference type="GeneID" id="9832808"/>
<gene>
    <name evidence="1" type="ORF">OT_ostta03g05110</name>
</gene>
<dbReference type="EMBL" id="CAID01000003">
    <property type="protein sequence ID" value="CEF97318.1"/>
    <property type="molecule type" value="Genomic_DNA"/>
</dbReference>
<proteinExistence type="predicted"/>
<name>A0A090N313_OSTTA</name>
<dbReference type="InterPro" id="IPR019362">
    <property type="entry name" value="MMADHC"/>
</dbReference>
<keyword evidence="2" id="KW-1185">Reference proteome</keyword>
<organism evidence="1 2">
    <name type="scientific">Ostreococcus tauri</name>
    <name type="common">Marine green alga</name>
    <dbReference type="NCBI Taxonomy" id="70448"/>
    <lineage>
        <taxon>Eukaryota</taxon>
        <taxon>Viridiplantae</taxon>
        <taxon>Chlorophyta</taxon>
        <taxon>Mamiellophyceae</taxon>
        <taxon>Mamiellales</taxon>
        <taxon>Bathycoccaceae</taxon>
        <taxon>Ostreococcus</taxon>
    </lineage>
</organism>
<dbReference type="AlphaFoldDB" id="A0A090N313"/>
<dbReference type="GO" id="GO:0009235">
    <property type="term" value="P:cobalamin metabolic process"/>
    <property type="evidence" value="ECO:0007669"/>
    <property type="project" value="InterPro"/>
</dbReference>
<comment type="caution">
    <text evidence="1">The sequence shown here is derived from an EMBL/GenBank/DDBJ whole genome shotgun (WGS) entry which is preliminary data.</text>
</comment>
<dbReference type="Pfam" id="PF10229">
    <property type="entry name" value="MMADHC"/>
    <property type="match status" value="1"/>
</dbReference>
<accession>A0A090N313</accession>
<evidence type="ECO:0000313" key="2">
    <source>
        <dbReference type="Proteomes" id="UP000009170"/>
    </source>
</evidence>
<dbReference type="Proteomes" id="UP000009170">
    <property type="component" value="Unassembled WGS sequence"/>
</dbReference>
<dbReference type="PANTHER" id="PTHR13192:SF3">
    <property type="entry name" value="COBALAMIN TRAFFICKING PROTEIN CBLD"/>
    <property type="match status" value="1"/>
</dbReference>
<sequence>MAPAIEVTTTVWGMEYSAHECPKRHKAEAEAMFPGVGADGLLVVPTCQRTKMDLVRTGDEVDVEKDFCLERFIDFAKRVTDELKKRGRWCDYIDPCSGLSMINRESQHIYGEVDALVTLLNYQTTNSGCCKVVLHPKWGSAVYPASLFAKCSKDELAEAIAIAERDIRASDPNA</sequence>
<reference evidence="2" key="1">
    <citation type="journal article" date="2006" name="Proc. Natl. Acad. Sci. U.S.A.">
        <title>Genome analysis of the smallest free-living eukaryote Ostreococcus tauri unveils many unique features.</title>
        <authorList>
            <person name="Derelle E."/>
            <person name="Ferraz C."/>
            <person name="Rombauts S."/>
            <person name="Rouze P."/>
            <person name="Worden A.Z."/>
            <person name="Robbens S."/>
            <person name="Partensky F."/>
            <person name="Degroeve S."/>
            <person name="Echeynie S."/>
            <person name="Cooke R."/>
            <person name="Saeys Y."/>
            <person name="Wuyts J."/>
            <person name="Jabbari K."/>
            <person name="Bowler C."/>
            <person name="Panaud O."/>
            <person name="Piegu B."/>
            <person name="Ball S.G."/>
            <person name="Ral J.-P."/>
            <person name="Bouget F.-Y."/>
            <person name="Piganeau G."/>
            <person name="De Baets B."/>
            <person name="Picard A."/>
            <person name="Delseny M."/>
            <person name="Demaille J."/>
            <person name="Van de Peer Y."/>
            <person name="Moreau H."/>
        </authorList>
    </citation>
    <scope>NUCLEOTIDE SEQUENCE [LARGE SCALE GENOMIC DNA]</scope>
    <source>
        <strain evidence="2">OTTH 0595 / CCAP 157/2 / RCC745</strain>
    </source>
</reference>
<dbReference type="InParanoid" id="A0A090N313"/>
<dbReference type="STRING" id="70448.A0A090N313"/>
<protein>
    <submittedName>
        <fullName evidence="1">Methylmalonic aciduria and homocystinuria type D protein</fullName>
    </submittedName>
</protein>
<dbReference type="PANTHER" id="PTHR13192">
    <property type="entry name" value="MY011 PROTEIN"/>
    <property type="match status" value="1"/>
</dbReference>
<evidence type="ECO:0000313" key="1">
    <source>
        <dbReference type="EMBL" id="CEF97318.1"/>
    </source>
</evidence>
<dbReference type="RefSeq" id="XP_022838625.1">
    <property type="nucleotide sequence ID" value="XM_022984905.1"/>
</dbReference>
<dbReference type="KEGG" id="ota:OT_ostta03g05110"/>